<evidence type="ECO:0000313" key="2">
    <source>
        <dbReference type="EMBL" id="KAL0174963.1"/>
    </source>
</evidence>
<feature type="non-terminal residue" evidence="2">
    <location>
        <position position="124"/>
    </location>
</feature>
<dbReference type="Proteomes" id="UP001529510">
    <property type="component" value="Unassembled WGS sequence"/>
</dbReference>
<accession>A0ABD0PNT5</accession>
<dbReference type="AlphaFoldDB" id="A0ABD0PNT5"/>
<dbReference type="EMBL" id="JAMKFB020000015">
    <property type="protein sequence ID" value="KAL0174963.1"/>
    <property type="molecule type" value="Genomic_DNA"/>
</dbReference>
<feature type="region of interest" description="Disordered" evidence="1">
    <location>
        <begin position="39"/>
        <end position="124"/>
    </location>
</feature>
<name>A0ABD0PNT5_CIRMR</name>
<feature type="non-terminal residue" evidence="2">
    <location>
        <position position="1"/>
    </location>
</feature>
<gene>
    <name evidence="2" type="ORF">M9458_030931</name>
</gene>
<proteinExistence type="predicted"/>
<evidence type="ECO:0000256" key="1">
    <source>
        <dbReference type="SAM" id="MobiDB-lite"/>
    </source>
</evidence>
<organism evidence="2 3">
    <name type="scientific">Cirrhinus mrigala</name>
    <name type="common">Mrigala</name>
    <dbReference type="NCBI Taxonomy" id="683832"/>
    <lineage>
        <taxon>Eukaryota</taxon>
        <taxon>Metazoa</taxon>
        <taxon>Chordata</taxon>
        <taxon>Craniata</taxon>
        <taxon>Vertebrata</taxon>
        <taxon>Euteleostomi</taxon>
        <taxon>Actinopterygii</taxon>
        <taxon>Neopterygii</taxon>
        <taxon>Teleostei</taxon>
        <taxon>Ostariophysi</taxon>
        <taxon>Cypriniformes</taxon>
        <taxon>Cyprinidae</taxon>
        <taxon>Labeoninae</taxon>
        <taxon>Labeonini</taxon>
        <taxon>Cirrhinus</taxon>
    </lineage>
</organism>
<keyword evidence="3" id="KW-1185">Reference proteome</keyword>
<comment type="caution">
    <text evidence="2">The sequence shown here is derived from an EMBL/GenBank/DDBJ whole genome shotgun (WGS) entry which is preliminary data.</text>
</comment>
<reference evidence="2 3" key="1">
    <citation type="submission" date="2024-05" db="EMBL/GenBank/DDBJ databases">
        <title>Genome sequencing and assembly of Indian major carp, Cirrhinus mrigala (Hamilton, 1822).</title>
        <authorList>
            <person name="Mohindra V."/>
            <person name="Chowdhury L.M."/>
            <person name="Lal K."/>
            <person name="Jena J.K."/>
        </authorList>
    </citation>
    <scope>NUCLEOTIDE SEQUENCE [LARGE SCALE GENOMIC DNA]</scope>
    <source>
        <strain evidence="2">CM1030</strain>
        <tissue evidence="2">Blood</tissue>
    </source>
</reference>
<protein>
    <submittedName>
        <fullName evidence="2">Uncharacterized protein</fullName>
    </submittedName>
</protein>
<feature type="compositionally biased region" description="Polar residues" evidence="1">
    <location>
        <begin position="59"/>
        <end position="76"/>
    </location>
</feature>
<feature type="compositionally biased region" description="Polar residues" evidence="1">
    <location>
        <begin position="95"/>
        <end position="106"/>
    </location>
</feature>
<sequence length="124" mass="13317">DCIANYSNQMDNKASNLLAPDTGLYSDVDLSNKINEMKTFNSPNLKDGRFVGPGGQPTPYATTQLIQSSLANNNVNSSSGGSGGGSADLNEKQSWKSSQGTPQKQADINMPLQYNVMEQNKLNK</sequence>
<evidence type="ECO:0000313" key="3">
    <source>
        <dbReference type="Proteomes" id="UP001529510"/>
    </source>
</evidence>